<comment type="caution">
    <text evidence="1">The sequence shown here is derived from an EMBL/GenBank/DDBJ whole genome shotgun (WGS) entry which is preliminary data.</text>
</comment>
<reference evidence="1" key="1">
    <citation type="submission" date="2022-12" db="EMBL/GenBank/DDBJ databases">
        <authorList>
            <person name="Petersen C."/>
        </authorList>
    </citation>
    <scope>NUCLEOTIDE SEQUENCE</scope>
    <source>
        <strain evidence="1">IBT 15544</strain>
    </source>
</reference>
<dbReference type="AlphaFoldDB" id="A0A9W9SZ77"/>
<dbReference type="EMBL" id="JAPQKR010000012">
    <property type="protein sequence ID" value="KAJ5203613.1"/>
    <property type="molecule type" value="Genomic_DNA"/>
</dbReference>
<organism evidence="1 2">
    <name type="scientific">Penicillium cinerascens</name>
    <dbReference type="NCBI Taxonomy" id="70096"/>
    <lineage>
        <taxon>Eukaryota</taxon>
        <taxon>Fungi</taxon>
        <taxon>Dikarya</taxon>
        <taxon>Ascomycota</taxon>
        <taxon>Pezizomycotina</taxon>
        <taxon>Eurotiomycetes</taxon>
        <taxon>Eurotiomycetidae</taxon>
        <taxon>Eurotiales</taxon>
        <taxon>Aspergillaceae</taxon>
        <taxon>Penicillium</taxon>
    </lineage>
</organism>
<evidence type="ECO:0000313" key="1">
    <source>
        <dbReference type="EMBL" id="KAJ5203613.1"/>
    </source>
</evidence>
<keyword evidence="2" id="KW-1185">Reference proteome</keyword>
<dbReference type="GeneID" id="83178855"/>
<dbReference type="OrthoDB" id="3544487at2759"/>
<gene>
    <name evidence="1" type="ORF">N7498_004492</name>
</gene>
<sequence>MGDERRKWWHLVYKAEVRHGLSKETIVKVEDMLAIVATEKKLCFDRRPKATIYIEDMAEFARVILTTTEMTFLCGWYRV</sequence>
<proteinExistence type="predicted"/>
<accession>A0A9W9SZ77</accession>
<dbReference type="PANTHER" id="PTHR37535:SF2">
    <property type="entry name" value="FINGER DOMAIN PROTEIN, PUTATIVE (AFU_ORTHOLOGUE AFUA_6G09300)-RELATED"/>
    <property type="match status" value="1"/>
</dbReference>
<evidence type="ECO:0000313" key="2">
    <source>
        <dbReference type="Proteomes" id="UP001150904"/>
    </source>
</evidence>
<protein>
    <submittedName>
        <fullName evidence="1">Uncharacterized protein</fullName>
    </submittedName>
</protein>
<dbReference type="Proteomes" id="UP001150904">
    <property type="component" value="Unassembled WGS sequence"/>
</dbReference>
<reference evidence="1" key="2">
    <citation type="journal article" date="2023" name="IMA Fungus">
        <title>Comparative genomic study of the Penicillium genus elucidates a diverse pangenome and 15 lateral gene transfer events.</title>
        <authorList>
            <person name="Petersen C."/>
            <person name="Sorensen T."/>
            <person name="Nielsen M.R."/>
            <person name="Sondergaard T.E."/>
            <person name="Sorensen J.L."/>
            <person name="Fitzpatrick D.A."/>
            <person name="Frisvad J.C."/>
            <person name="Nielsen K.L."/>
        </authorList>
    </citation>
    <scope>NUCLEOTIDE SEQUENCE</scope>
    <source>
        <strain evidence="1">IBT 15544</strain>
    </source>
</reference>
<dbReference type="RefSeq" id="XP_058308092.1">
    <property type="nucleotide sequence ID" value="XM_058451554.1"/>
</dbReference>
<dbReference type="PANTHER" id="PTHR37535">
    <property type="entry name" value="FLUG DOMAIN PROTEIN"/>
    <property type="match status" value="1"/>
</dbReference>
<name>A0A9W9SZ77_9EURO</name>